<evidence type="ECO:0008006" key="5">
    <source>
        <dbReference type="Google" id="ProtNLM"/>
    </source>
</evidence>
<evidence type="ECO:0000256" key="1">
    <source>
        <dbReference type="SAM" id="MobiDB-lite"/>
    </source>
</evidence>
<feature type="signal peptide" evidence="2">
    <location>
        <begin position="1"/>
        <end position="23"/>
    </location>
</feature>
<feature type="compositionally biased region" description="Polar residues" evidence="1">
    <location>
        <begin position="36"/>
        <end position="59"/>
    </location>
</feature>
<feature type="compositionally biased region" description="Acidic residues" evidence="1">
    <location>
        <begin position="62"/>
        <end position="75"/>
    </location>
</feature>
<protein>
    <recommendedName>
        <fullName evidence="5">DUF4309 domain-containing protein</fullName>
    </recommendedName>
</protein>
<sequence>MVQKLTAAVLLAALLAGCSDGQAGDGTDPADEADNVQEQTGSPGNGNEQSQPEGGNENQVEGPDENEEAGEESAEELAKSIVKALENEDYGAISEYVSKEKGLVISPYEFIESDAVVLSKEEMENLSSIEKEYLWGYHDGSGKPIRSVPQSYFDRYKGFTEPDQVILDDVQQRGNTKNNINEVFPDSKTVEFYQNGTEKYGGMDWRSLYLVFQQDAEGKLKLSALVTGEWTI</sequence>
<feature type="region of interest" description="Disordered" evidence="1">
    <location>
        <begin position="19"/>
        <end position="77"/>
    </location>
</feature>
<organism evidence="3 4">
    <name type="scientific">Bacillus infantis</name>
    <dbReference type="NCBI Taxonomy" id="324767"/>
    <lineage>
        <taxon>Bacteria</taxon>
        <taxon>Bacillati</taxon>
        <taxon>Bacillota</taxon>
        <taxon>Bacilli</taxon>
        <taxon>Bacillales</taxon>
        <taxon>Bacillaceae</taxon>
        <taxon>Bacillus</taxon>
    </lineage>
</organism>
<dbReference type="AlphaFoldDB" id="A0A5D4QPT1"/>
<reference evidence="3 4" key="1">
    <citation type="submission" date="2019-08" db="EMBL/GenBank/DDBJ databases">
        <title>Bacillus genomes from the desert of Cuatro Cienegas, Coahuila.</title>
        <authorList>
            <person name="Olmedo-Alvarez G."/>
        </authorList>
    </citation>
    <scope>NUCLEOTIDE SEQUENCE [LARGE SCALE GENOMIC DNA]</scope>
    <source>
        <strain evidence="3 4">CH446_14T</strain>
    </source>
</reference>
<gene>
    <name evidence="3" type="ORF">FZD51_25135</name>
</gene>
<keyword evidence="2" id="KW-0732">Signal</keyword>
<proteinExistence type="predicted"/>
<name>A0A5D4QPT1_9BACI</name>
<dbReference type="EMBL" id="VTER01000023">
    <property type="protein sequence ID" value="TYS40369.1"/>
    <property type="molecule type" value="Genomic_DNA"/>
</dbReference>
<evidence type="ECO:0000256" key="2">
    <source>
        <dbReference type="SAM" id="SignalP"/>
    </source>
</evidence>
<evidence type="ECO:0000313" key="4">
    <source>
        <dbReference type="Proteomes" id="UP000322139"/>
    </source>
</evidence>
<evidence type="ECO:0000313" key="3">
    <source>
        <dbReference type="EMBL" id="TYS40369.1"/>
    </source>
</evidence>
<feature type="chain" id="PRO_5022774263" description="DUF4309 domain-containing protein" evidence="2">
    <location>
        <begin position="24"/>
        <end position="232"/>
    </location>
</feature>
<dbReference type="PROSITE" id="PS51257">
    <property type="entry name" value="PROKAR_LIPOPROTEIN"/>
    <property type="match status" value="1"/>
</dbReference>
<accession>A0A5D4QPT1</accession>
<dbReference type="Proteomes" id="UP000322139">
    <property type="component" value="Unassembled WGS sequence"/>
</dbReference>
<dbReference type="RefSeq" id="WP_148977175.1">
    <property type="nucleotide sequence ID" value="NZ_JBNIKT010000037.1"/>
</dbReference>
<comment type="caution">
    <text evidence="3">The sequence shown here is derived from an EMBL/GenBank/DDBJ whole genome shotgun (WGS) entry which is preliminary data.</text>
</comment>